<accession>A0A0D6EFU8</accession>
<feature type="compositionally biased region" description="Acidic residues" evidence="1">
    <location>
        <begin position="623"/>
        <end position="632"/>
    </location>
</feature>
<keyword evidence="4" id="KW-1185">Reference proteome</keyword>
<keyword evidence="2" id="KW-0472">Membrane</keyword>
<sequence length="787" mass="85698">MSLPYHGQATPSHSSTRSHRTGPPASLALSPVSVGDYSEVDSFLSPNLSNSRPGSPGSLHPPSSPRSPSVYHPSAPLGSPGLQDPPGGFLGQLAIPPTAKRARSRTWAVLAGGCILVLTGMLALGRGGLRSDTLEAYSSRVGHGLENWREWSGACTGPEGQPGTSETVVAADEEAPLRGSRLDLSAPDQLNSEPNVDEVVETGAIPITTLPLPRLPDKDDPNARYLGFLPHSGYHNQRSFPQSGSVCLSSCFHLPHYDDLRESWLDIMLLNPASFNLSTLTADSPLNSPADFPSTITSFPCPSCSADNATLVAQNAAAIAAKHAKWAAMGYELRPDGYPKTNLTASECKSYSPECRHSYLDTFLAWDFLVDLDEAKKTGVDVVDRWDIRENALLTLLNVTKEDIVSRSALSYSAAFPPNSPFYFLKYVLKDRQPYDFRFADRGMNASSPLIQPDLSPSHWNRDVSLPTLETVSHKVVLLGSLFGSGRIQSSHPSAHNWSEAFGRAMAFKNEWLLRPANAIVERLGGPSNFVGVHARVGDGEFARHARQNMEMAWRELVGEKMGVLQEVLEEIWEKVKPAELVEPMRVGATAGGRKRHGGALEKVRRKWPTGIPVLPRSPSADLDGDELDAESTSEQPTSHAKRGLANSIWHLLSLDADPSSRLRNLTCRAPLHTDARFKPFNTPLYLATDSRSPTLDPNLEIFFAAFPCTFILSDFDRPDAERNQGVVVKSIGEMGRLVNALDDVPLGRLFLPFLEAIIAAKGRLTVGTLHSTFSGESLPLREAERH</sequence>
<gene>
    <name evidence="3" type="primary">SPOSA6832_00356</name>
</gene>
<dbReference type="Proteomes" id="UP000243876">
    <property type="component" value="Unassembled WGS sequence"/>
</dbReference>
<evidence type="ECO:0000313" key="3">
    <source>
        <dbReference type="EMBL" id="CEQ38892.1"/>
    </source>
</evidence>
<feature type="compositionally biased region" description="Low complexity" evidence="1">
    <location>
        <begin position="51"/>
        <end position="74"/>
    </location>
</feature>
<feature type="region of interest" description="Disordered" evidence="1">
    <location>
        <begin position="1"/>
        <end position="31"/>
    </location>
</feature>
<keyword evidence="2" id="KW-1133">Transmembrane helix</keyword>
<evidence type="ECO:0000313" key="4">
    <source>
        <dbReference type="Proteomes" id="UP000243876"/>
    </source>
</evidence>
<organism evidence="3 4">
    <name type="scientific">Sporidiobolus salmonicolor</name>
    <name type="common">Yeast-like fungus</name>
    <name type="synonym">Sporobolomyces salmonicolor</name>
    <dbReference type="NCBI Taxonomy" id="5005"/>
    <lineage>
        <taxon>Eukaryota</taxon>
        <taxon>Fungi</taxon>
        <taxon>Dikarya</taxon>
        <taxon>Basidiomycota</taxon>
        <taxon>Pucciniomycotina</taxon>
        <taxon>Microbotryomycetes</taxon>
        <taxon>Sporidiobolales</taxon>
        <taxon>Sporidiobolaceae</taxon>
        <taxon>Sporobolomyces</taxon>
    </lineage>
</organism>
<feature type="transmembrane region" description="Helical" evidence="2">
    <location>
        <begin position="107"/>
        <end position="125"/>
    </location>
</feature>
<evidence type="ECO:0000256" key="1">
    <source>
        <dbReference type="SAM" id="MobiDB-lite"/>
    </source>
</evidence>
<dbReference type="OrthoDB" id="1882547at2759"/>
<feature type="region of interest" description="Disordered" evidence="1">
    <location>
        <begin position="613"/>
        <end position="642"/>
    </location>
</feature>
<reference evidence="4" key="1">
    <citation type="submission" date="2015-02" db="EMBL/GenBank/DDBJ databases">
        <authorList>
            <person name="Gon?alves P."/>
        </authorList>
    </citation>
    <scope>NUCLEOTIDE SEQUENCE [LARGE SCALE GENOMIC DNA]</scope>
</reference>
<dbReference type="AlphaFoldDB" id="A0A0D6EFU8"/>
<keyword evidence="2" id="KW-0812">Transmembrane</keyword>
<evidence type="ECO:0000256" key="2">
    <source>
        <dbReference type="SAM" id="Phobius"/>
    </source>
</evidence>
<proteinExistence type="predicted"/>
<protein>
    <submittedName>
        <fullName evidence="3">SPOSA6832_00356-mRNA-1:cds</fullName>
    </submittedName>
</protein>
<dbReference type="EMBL" id="CENE01000001">
    <property type="protein sequence ID" value="CEQ38892.1"/>
    <property type="molecule type" value="Genomic_DNA"/>
</dbReference>
<name>A0A0D6EFU8_SPOSA</name>
<feature type="region of interest" description="Disordered" evidence="1">
    <location>
        <begin position="44"/>
        <end position="91"/>
    </location>
</feature>